<protein>
    <submittedName>
        <fullName evidence="1">Uncharacterized protein</fullName>
    </submittedName>
</protein>
<dbReference type="GeneID" id="302271668"/>
<dbReference type="EMBL" id="UGQC01000001">
    <property type="protein sequence ID" value="STZ00682.1"/>
    <property type="molecule type" value="Genomic_DNA"/>
</dbReference>
<name>A0A378QJN7_MORLA</name>
<evidence type="ECO:0000313" key="2">
    <source>
        <dbReference type="Proteomes" id="UP000254107"/>
    </source>
</evidence>
<organism evidence="1 2">
    <name type="scientific">Moraxella lacunata</name>
    <dbReference type="NCBI Taxonomy" id="477"/>
    <lineage>
        <taxon>Bacteria</taxon>
        <taxon>Pseudomonadati</taxon>
        <taxon>Pseudomonadota</taxon>
        <taxon>Gammaproteobacteria</taxon>
        <taxon>Moraxellales</taxon>
        <taxon>Moraxellaceae</taxon>
        <taxon>Moraxella</taxon>
    </lineage>
</organism>
<dbReference type="Proteomes" id="UP000254107">
    <property type="component" value="Unassembled WGS sequence"/>
</dbReference>
<reference evidence="1 2" key="1">
    <citation type="submission" date="2018-06" db="EMBL/GenBank/DDBJ databases">
        <authorList>
            <consortium name="Pathogen Informatics"/>
            <person name="Doyle S."/>
        </authorList>
    </citation>
    <scope>NUCLEOTIDE SEQUENCE [LARGE SCALE GENOMIC DNA]</scope>
    <source>
        <strain evidence="1 2">NCTC7911</strain>
    </source>
</reference>
<dbReference type="RefSeq" id="WP_181879712.1">
    <property type="nucleotide sequence ID" value="NZ_UGQC01000001.1"/>
</dbReference>
<gene>
    <name evidence="1" type="ORF">NCTC7911_02092</name>
</gene>
<keyword evidence="2" id="KW-1185">Reference proteome</keyword>
<accession>A0A378QJN7</accession>
<sequence>MERGLLKDIDGNILANERYKIVSKSGEVFYGVTDKDGQTERIFTGGLTDDLEVFLDDR</sequence>
<proteinExistence type="predicted"/>
<dbReference type="AlphaFoldDB" id="A0A378QJN7"/>
<evidence type="ECO:0000313" key="1">
    <source>
        <dbReference type="EMBL" id="STZ00682.1"/>
    </source>
</evidence>